<dbReference type="Pfam" id="PF13412">
    <property type="entry name" value="HTH_24"/>
    <property type="match status" value="1"/>
</dbReference>
<dbReference type="HOGENOM" id="CLU_091233_0_2_5"/>
<dbReference type="KEGG" id="mey:TM49_08055"/>
<dbReference type="OrthoDB" id="7847328at2"/>
<evidence type="ECO:0000256" key="1">
    <source>
        <dbReference type="ARBA" id="ARBA00023015"/>
    </source>
</evidence>
<dbReference type="GO" id="GO:0043565">
    <property type="term" value="F:sequence-specific DNA binding"/>
    <property type="evidence" value="ECO:0007669"/>
    <property type="project" value="InterPro"/>
</dbReference>
<dbReference type="PROSITE" id="PS00519">
    <property type="entry name" value="HTH_ASNC_1"/>
    <property type="match status" value="1"/>
</dbReference>
<sequence>MFDEIDRKIIDILQREADKTVGEIAEAVNLSHTPCWRRIKRMEDMGFIRNRVVLIDRKMANIPMTIFISVKAPRHAIEWLDEFRKQIRDIPEVTEAYRLTGDTDYLLRIVVPDIETYDQVYKNLISRLEFSDINSSIAMEEMKFTTALPTKYM</sequence>
<dbReference type="GO" id="GO:0006355">
    <property type="term" value="P:regulation of DNA-templated transcription"/>
    <property type="evidence" value="ECO:0007669"/>
    <property type="project" value="UniProtKB-ARBA"/>
</dbReference>
<dbReference type="InterPro" id="IPR036390">
    <property type="entry name" value="WH_DNA-bd_sf"/>
</dbReference>
<dbReference type="InterPro" id="IPR019887">
    <property type="entry name" value="Tscrpt_reg_AsnC/Lrp_C"/>
</dbReference>
<dbReference type="InterPro" id="IPR019885">
    <property type="entry name" value="Tscrpt_reg_HTH_AsnC-type_CS"/>
</dbReference>
<evidence type="ECO:0000313" key="5">
    <source>
        <dbReference type="EMBL" id="AJY45640.1"/>
    </source>
</evidence>
<dbReference type="GO" id="GO:0043200">
    <property type="term" value="P:response to amino acid"/>
    <property type="evidence" value="ECO:0007669"/>
    <property type="project" value="TreeGrafter"/>
</dbReference>
<protein>
    <submittedName>
        <fullName evidence="5">ArsR family transcriptional regulator</fullName>
    </submittedName>
</protein>
<dbReference type="SUPFAM" id="SSF46785">
    <property type="entry name" value="Winged helix' DNA-binding domain"/>
    <property type="match status" value="1"/>
</dbReference>
<proteinExistence type="predicted"/>
<accession>A0A0D5LNW3</accession>
<dbReference type="Gene3D" id="1.10.10.10">
    <property type="entry name" value="Winged helix-like DNA-binding domain superfamily/Winged helix DNA-binding domain"/>
    <property type="match status" value="1"/>
</dbReference>
<keyword evidence="3" id="KW-0804">Transcription</keyword>
<keyword evidence="1" id="KW-0805">Transcription regulation</keyword>
<dbReference type="PANTHER" id="PTHR30154:SF17">
    <property type="entry name" value="DNA-BINDING TRANSCRIPTIONAL ACTIVATOR DECR"/>
    <property type="match status" value="1"/>
</dbReference>
<evidence type="ECO:0000256" key="3">
    <source>
        <dbReference type="ARBA" id="ARBA00023163"/>
    </source>
</evidence>
<dbReference type="SMART" id="SM00344">
    <property type="entry name" value="HTH_ASNC"/>
    <property type="match status" value="1"/>
</dbReference>
<evidence type="ECO:0000259" key="4">
    <source>
        <dbReference type="PROSITE" id="PS50956"/>
    </source>
</evidence>
<dbReference type="InterPro" id="IPR019888">
    <property type="entry name" value="Tscrpt_reg_AsnC-like"/>
</dbReference>
<gene>
    <name evidence="5" type="ORF">TM49_08055</name>
</gene>
<dbReference type="SUPFAM" id="SSF54909">
    <property type="entry name" value="Dimeric alpha+beta barrel"/>
    <property type="match status" value="1"/>
</dbReference>
<evidence type="ECO:0000313" key="6">
    <source>
        <dbReference type="Proteomes" id="UP000032611"/>
    </source>
</evidence>
<dbReference type="EMBL" id="CP010803">
    <property type="protein sequence ID" value="AJY45640.1"/>
    <property type="molecule type" value="Genomic_DNA"/>
</dbReference>
<dbReference type="InterPro" id="IPR011008">
    <property type="entry name" value="Dimeric_a/b-barrel"/>
</dbReference>
<reference evidence="5 6" key="1">
    <citation type="journal article" date="2015" name="Genome Announc.">
        <title>Complete genome sequence of Martelella endophytica YC6887, which has antifungal activity associated with a halophyte.</title>
        <authorList>
            <person name="Khan A."/>
            <person name="Khan H."/>
            <person name="Chung E.J."/>
            <person name="Hossain M.T."/>
            <person name="Chung Y.R."/>
        </authorList>
    </citation>
    <scope>NUCLEOTIDE SEQUENCE [LARGE SCALE GENOMIC DNA]</scope>
    <source>
        <strain evidence="5">YC6887</strain>
    </source>
</reference>
<dbReference type="GO" id="GO:0005829">
    <property type="term" value="C:cytosol"/>
    <property type="evidence" value="ECO:0007669"/>
    <property type="project" value="TreeGrafter"/>
</dbReference>
<dbReference type="CDD" id="cd00090">
    <property type="entry name" value="HTH_ARSR"/>
    <property type="match status" value="1"/>
</dbReference>
<keyword evidence="2" id="KW-0238">DNA-binding</keyword>
<evidence type="ECO:0000256" key="2">
    <source>
        <dbReference type="ARBA" id="ARBA00023125"/>
    </source>
</evidence>
<dbReference type="STRING" id="1486262.TM49_08055"/>
<dbReference type="InterPro" id="IPR036388">
    <property type="entry name" value="WH-like_DNA-bd_sf"/>
</dbReference>
<dbReference type="Proteomes" id="UP000032611">
    <property type="component" value="Chromosome"/>
</dbReference>
<feature type="domain" description="HTH asnC-type" evidence="4">
    <location>
        <begin position="2"/>
        <end position="63"/>
    </location>
</feature>
<dbReference type="PRINTS" id="PR00033">
    <property type="entry name" value="HTHASNC"/>
</dbReference>
<name>A0A0D5LNW3_MAREN</name>
<dbReference type="AlphaFoldDB" id="A0A0D5LNW3"/>
<dbReference type="RefSeq" id="WP_045680393.1">
    <property type="nucleotide sequence ID" value="NZ_CP010803.1"/>
</dbReference>
<dbReference type="PANTHER" id="PTHR30154">
    <property type="entry name" value="LEUCINE-RESPONSIVE REGULATORY PROTEIN"/>
    <property type="match status" value="1"/>
</dbReference>
<dbReference type="InterPro" id="IPR011991">
    <property type="entry name" value="ArsR-like_HTH"/>
</dbReference>
<dbReference type="PATRIC" id="fig|1486262.3.peg.1663"/>
<dbReference type="Gene3D" id="3.30.70.920">
    <property type="match status" value="1"/>
</dbReference>
<dbReference type="PROSITE" id="PS50956">
    <property type="entry name" value="HTH_ASNC_2"/>
    <property type="match status" value="1"/>
</dbReference>
<keyword evidence="6" id="KW-1185">Reference proteome</keyword>
<organism evidence="5 6">
    <name type="scientific">Martelella endophytica</name>
    <dbReference type="NCBI Taxonomy" id="1486262"/>
    <lineage>
        <taxon>Bacteria</taxon>
        <taxon>Pseudomonadati</taxon>
        <taxon>Pseudomonadota</taxon>
        <taxon>Alphaproteobacteria</taxon>
        <taxon>Hyphomicrobiales</taxon>
        <taxon>Aurantimonadaceae</taxon>
        <taxon>Martelella</taxon>
    </lineage>
</organism>
<dbReference type="Pfam" id="PF01037">
    <property type="entry name" value="AsnC_trans_reg"/>
    <property type="match status" value="1"/>
</dbReference>
<dbReference type="InterPro" id="IPR000485">
    <property type="entry name" value="AsnC-type_HTH_dom"/>
</dbReference>